<dbReference type="InterPro" id="IPR027417">
    <property type="entry name" value="P-loop_NTPase"/>
</dbReference>
<dbReference type="SUPFAM" id="SSF52540">
    <property type="entry name" value="P-loop containing nucleoside triphosphate hydrolases"/>
    <property type="match status" value="1"/>
</dbReference>
<gene>
    <name evidence="5" type="ORF">GUITHDRAFT_145499</name>
</gene>
<dbReference type="GO" id="GO:0016887">
    <property type="term" value="F:ATP hydrolysis activity"/>
    <property type="evidence" value="ECO:0007669"/>
    <property type="project" value="TreeGrafter"/>
</dbReference>
<dbReference type="GeneID" id="17293526"/>
<dbReference type="SMART" id="SM00129">
    <property type="entry name" value="KISc"/>
    <property type="match status" value="1"/>
</dbReference>
<dbReference type="GO" id="GO:0005871">
    <property type="term" value="C:kinesin complex"/>
    <property type="evidence" value="ECO:0007669"/>
    <property type="project" value="TreeGrafter"/>
</dbReference>
<dbReference type="InterPro" id="IPR036961">
    <property type="entry name" value="Kinesin_motor_dom_sf"/>
</dbReference>
<keyword evidence="2" id="KW-0505">Motor protein</keyword>
<evidence type="ECO:0000256" key="3">
    <source>
        <dbReference type="SAM" id="MobiDB-lite"/>
    </source>
</evidence>
<dbReference type="InterPro" id="IPR027640">
    <property type="entry name" value="Kinesin-like_fam"/>
</dbReference>
<dbReference type="GO" id="GO:0007018">
    <property type="term" value="P:microtubule-based movement"/>
    <property type="evidence" value="ECO:0007669"/>
    <property type="project" value="InterPro"/>
</dbReference>
<reference evidence="6" key="3">
    <citation type="submission" date="2015-06" db="UniProtKB">
        <authorList>
            <consortium name="EnsemblProtists"/>
        </authorList>
    </citation>
    <scope>IDENTIFICATION</scope>
</reference>
<dbReference type="HOGENOM" id="CLU_001485_2_0_1"/>
<keyword evidence="2" id="KW-0547">Nucleotide-binding</keyword>
<name>L1ILJ1_GUITC</name>
<dbReference type="GO" id="GO:0009507">
    <property type="term" value="C:chloroplast"/>
    <property type="evidence" value="ECO:0007669"/>
    <property type="project" value="UniProtKB-SubCell"/>
</dbReference>
<dbReference type="AlphaFoldDB" id="L1ILJ1"/>
<reference evidence="7" key="2">
    <citation type="submission" date="2012-11" db="EMBL/GenBank/DDBJ databases">
        <authorList>
            <person name="Kuo A."/>
            <person name="Curtis B.A."/>
            <person name="Tanifuji G."/>
            <person name="Burki F."/>
            <person name="Gruber A."/>
            <person name="Irimia M."/>
            <person name="Maruyama S."/>
            <person name="Arias M.C."/>
            <person name="Ball S.G."/>
            <person name="Gile G.H."/>
            <person name="Hirakawa Y."/>
            <person name="Hopkins J.F."/>
            <person name="Rensing S.A."/>
            <person name="Schmutz J."/>
            <person name="Symeonidi A."/>
            <person name="Elias M."/>
            <person name="Eveleigh R.J."/>
            <person name="Herman E.K."/>
            <person name="Klute M.J."/>
            <person name="Nakayama T."/>
            <person name="Obornik M."/>
            <person name="Reyes-Prieto A."/>
            <person name="Armbrust E.V."/>
            <person name="Aves S.J."/>
            <person name="Beiko R.G."/>
            <person name="Coutinho P."/>
            <person name="Dacks J.B."/>
            <person name="Durnford D.G."/>
            <person name="Fast N.M."/>
            <person name="Green B.R."/>
            <person name="Grisdale C."/>
            <person name="Hempe F."/>
            <person name="Henrissat B."/>
            <person name="Hoppner M.P."/>
            <person name="Ishida K.-I."/>
            <person name="Kim E."/>
            <person name="Koreny L."/>
            <person name="Kroth P.G."/>
            <person name="Liu Y."/>
            <person name="Malik S.-B."/>
            <person name="Maier U.G."/>
            <person name="McRose D."/>
            <person name="Mock T."/>
            <person name="Neilson J.A."/>
            <person name="Onodera N.T."/>
            <person name="Poole A.M."/>
            <person name="Pritham E.J."/>
            <person name="Richards T.A."/>
            <person name="Rocap G."/>
            <person name="Roy S.W."/>
            <person name="Sarai C."/>
            <person name="Schaack S."/>
            <person name="Shirato S."/>
            <person name="Slamovits C.H."/>
            <person name="Spencer D.F."/>
            <person name="Suzuki S."/>
            <person name="Worden A.Z."/>
            <person name="Zauner S."/>
            <person name="Barry K."/>
            <person name="Bell C."/>
            <person name="Bharti A.K."/>
            <person name="Crow J.A."/>
            <person name="Grimwood J."/>
            <person name="Kramer R."/>
            <person name="Lindquist E."/>
            <person name="Lucas S."/>
            <person name="Salamov A."/>
            <person name="McFadden G.I."/>
            <person name="Lane C.E."/>
            <person name="Keeling P.J."/>
            <person name="Gray M.W."/>
            <person name="Grigoriev I.V."/>
            <person name="Archibald J.M."/>
        </authorList>
    </citation>
    <scope>NUCLEOTIDE SEQUENCE</scope>
    <source>
        <strain evidence="7">CCMP2712</strain>
    </source>
</reference>
<feature type="binding site" evidence="2">
    <location>
        <begin position="40"/>
        <end position="47"/>
    </location>
    <ligand>
        <name>ATP</name>
        <dbReference type="ChEBI" id="CHEBI:30616"/>
    </ligand>
</feature>
<reference evidence="5 7" key="1">
    <citation type="journal article" date="2012" name="Nature">
        <title>Algal genomes reveal evolutionary mosaicism and the fate of nucleomorphs.</title>
        <authorList>
            <consortium name="DOE Joint Genome Institute"/>
            <person name="Curtis B.A."/>
            <person name="Tanifuji G."/>
            <person name="Burki F."/>
            <person name="Gruber A."/>
            <person name="Irimia M."/>
            <person name="Maruyama S."/>
            <person name="Arias M.C."/>
            <person name="Ball S.G."/>
            <person name="Gile G.H."/>
            <person name="Hirakawa Y."/>
            <person name="Hopkins J.F."/>
            <person name="Kuo A."/>
            <person name="Rensing S.A."/>
            <person name="Schmutz J."/>
            <person name="Symeonidi A."/>
            <person name="Elias M."/>
            <person name="Eveleigh R.J."/>
            <person name="Herman E.K."/>
            <person name="Klute M.J."/>
            <person name="Nakayama T."/>
            <person name="Obornik M."/>
            <person name="Reyes-Prieto A."/>
            <person name="Armbrust E.V."/>
            <person name="Aves S.J."/>
            <person name="Beiko R.G."/>
            <person name="Coutinho P."/>
            <person name="Dacks J.B."/>
            <person name="Durnford D.G."/>
            <person name="Fast N.M."/>
            <person name="Green B.R."/>
            <person name="Grisdale C.J."/>
            <person name="Hempel F."/>
            <person name="Henrissat B."/>
            <person name="Hoppner M.P."/>
            <person name="Ishida K."/>
            <person name="Kim E."/>
            <person name="Koreny L."/>
            <person name="Kroth P.G."/>
            <person name="Liu Y."/>
            <person name="Malik S.B."/>
            <person name="Maier U.G."/>
            <person name="McRose D."/>
            <person name="Mock T."/>
            <person name="Neilson J.A."/>
            <person name="Onodera N.T."/>
            <person name="Poole A.M."/>
            <person name="Pritham E.J."/>
            <person name="Richards T.A."/>
            <person name="Rocap G."/>
            <person name="Roy S.W."/>
            <person name="Sarai C."/>
            <person name="Schaack S."/>
            <person name="Shirato S."/>
            <person name="Slamovits C.H."/>
            <person name="Spencer D.F."/>
            <person name="Suzuki S."/>
            <person name="Worden A.Z."/>
            <person name="Zauner S."/>
            <person name="Barry K."/>
            <person name="Bell C."/>
            <person name="Bharti A.K."/>
            <person name="Crow J.A."/>
            <person name="Grimwood J."/>
            <person name="Kramer R."/>
            <person name="Lindquist E."/>
            <person name="Lucas S."/>
            <person name="Salamov A."/>
            <person name="McFadden G.I."/>
            <person name="Lane C.E."/>
            <person name="Keeling P.J."/>
            <person name="Gray M.W."/>
            <person name="Grigoriev I.V."/>
            <person name="Archibald J.M."/>
        </authorList>
    </citation>
    <scope>NUCLEOTIDE SEQUENCE</scope>
    <source>
        <strain evidence="5 7">CCMP2712</strain>
    </source>
</reference>
<evidence type="ECO:0000256" key="2">
    <source>
        <dbReference type="PROSITE-ProRule" id="PRU00283"/>
    </source>
</evidence>
<dbReference type="InterPro" id="IPR001752">
    <property type="entry name" value="Kinesin_motor_dom"/>
</dbReference>
<dbReference type="GO" id="GO:0005524">
    <property type="term" value="F:ATP binding"/>
    <property type="evidence" value="ECO:0007669"/>
    <property type="project" value="UniProtKB-UniRule"/>
</dbReference>
<dbReference type="GO" id="GO:0005874">
    <property type="term" value="C:microtubule"/>
    <property type="evidence" value="ECO:0007669"/>
    <property type="project" value="TreeGrafter"/>
</dbReference>
<dbReference type="PROSITE" id="PS50067">
    <property type="entry name" value="KINESIN_MOTOR_2"/>
    <property type="match status" value="1"/>
</dbReference>
<feature type="domain" description="Kinesin motor" evidence="4">
    <location>
        <begin position="1"/>
        <end position="253"/>
    </location>
</feature>
<dbReference type="PaxDb" id="55529-EKX36754"/>
<dbReference type="KEGG" id="gtt:GUITHDRAFT_145499"/>
<dbReference type="EMBL" id="JH993068">
    <property type="protein sequence ID" value="EKX36754.1"/>
    <property type="molecule type" value="Genomic_DNA"/>
</dbReference>
<accession>L1ILJ1</accession>
<dbReference type="Gene3D" id="3.40.850.10">
    <property type="entry name" value="Kinesin motor domain"/>
    <property type="match status" value="2"/>
</dbReference>
<dbReference type="GO" id="GO:0003777">
    <property type="term" value="F:microtubule motor activity"/>
    <property type="evidence" value="ECO:0007669"/>
    <property type="project" value="InterPro"/>
</dbReference>
<evidence type="ECO:0000259" key="4">
    <source>
        <dbReference type="PROSITE" id="PS50067"/>
    </source>
</evidence>
<dbReference type="OrthoDB" id="123929at2759"/>
<proteinExistence type="inferred from homology"/>
<dbReference type="eggNOG" id="KOG0239">
    <property type="taxonomic scope" value="Eukaryota"/>
</dbReference>
<comment type="similarity">
    <text evidence="2">Belongs to the TRAFAC class myosin-kinesin ATPase superfamily. Kinesin family.</text>
</comment>
<dbReference type="EnsemblProtists" id="EKX36754">
    <property type="protein sequence ID" value="EKX36754"/>
    <property type="gene ID" value="GUITHDRAFT_145499"/>
</dbReference>
<dbReference type="Pfam" id="PF00225">
    <property type="entry name" value="Kinesin"/>
    <property type="match status" value="2"/>
</dbReference>
<evidence type="ECO:0000256" key="1">
    <source>
        <dbReference type="ARBA" id="ARBA00004229"/>
    </source>
</evidence>
<keyword evidence="7" id="KW-1185">Reference proteome</keyword>
<keyword evidence="2" id="KW-0067">ATP-binding</keyword>
<dbReference type="Proteomes" id="UP000011087">
    <property type="component" value="Unassembled WGS sequence"/>
</dbReference>
<evidence type="ECO:0000313" key="6">
    <source>
        <dbReference type="EnsemblProtists" id="EKX36754"/>
    </source>
</evidence>
<evidence type="ECO:0000313" key="5">
    <source>
        <dbReference type="EMBL" id="EKX36754.1"/>
    </source>
</evidence>
<protein>
    <recommendedName>
        <fullName evidence="4">Kinesin motor domain-containing protein</fullName>
    </recommendedName>
</protein>
<dbReference type="STRING" id="905079.L1ILJ1"/>
<dbReference type="PANTHER" id="PTHR24115">
    <property type="entry name" value="KINESIN-RELATED"/>
    <property type="match status" value="1"/>
</dbReference>
<dbReference type="RefSeq" id="XP_005823734.1">
    <property type="nucleotide sequence ID" value="XM_005823677.1"/>
</dbReference>
<feature type="region of interest" description="Disordered" evidence="3">
    <location>
        <begin position="259"/>
        <end position="280"/>
    </location>
</feature>
<dbReference type="PRINTS" id="PR00380">
    <property type="entry name" value="KINESINHEAVY"/>
</dbReference>
<comment type="subcellular location">
    <subcellularLocation>
        <location evidence="1">Plastid</location>
        <location evidence="1">Chloroplast</location>
    </subcellularLocation>
</comment>
<organism evidence="5">
    <name type="scientific">Guillardia theta (strain CCMP2712)</name>
    <name type="common">Cryptophyte</name>
    <dbReference type="NCBI Taxonomy" id="905079"/>
    <lineage>
        <taxon>Eukaryota</taxon>
        <taxon>Cryptophyceae</taxon>
        <taxon>Pyrenomonadales</taxon>
        <taxon>Geminigeraceae</taxon>
        <taxon>Guillardia</taxon>
    </lineage>
</organism>
<sequence>MTMAKVHGEKSKQEEVYEVSGRPFVDRFLQGQDACIMAYGQTGSGKTFTIFGPEDEHVDPFGCSDSSGVVPRAIQQIFKAREQNLATGGGLLEYSLSMVEVYGDEIIDLLGEEEAKDAKKKALSHVAVLRRVQNLDECARLLQLGSQRKTRAVSKSVLASGSRNVPNKGDRIQEAIYINLGLLALKLRMQNCVRALVNQDPYVPYSNSKLTLLLRRALGGNCVTSVIVTCACENQNAAETIESLRFGEGLRLQLFLTRKHSQHGRGQRSSPRAGSRDISG</sequence>
<dbReference type="GO" id="GO:0008017">
    <property type="term" value="F:microtubule binding"/>
    <property type="evidence" value="ECO:0007669"/>
    <property type="project" value="InterPro"/>
</dbReference>
<evidence type="ECO:0000313" key="7">
    <source>
        <dbReference type="Proteomes" id="UP000011087"/>
    </source>
</evidence>